<proteinExistence type="predicted"/>
<evidence type="ECO:0000313" key="1">
    <source>
        <dbReference type="EMBL" id="CAD8155681.1"/>
    </source>
</evidence>
<accession>A0A8S1TNV4</accession>
<gene>
    <name evidence="1" type="ORF">PPENT_87.1.T0270239</name>
</gene>
<evidence type="ECO:0000313" key="2">
    <source>
        <dbReference type="Proteomes" id="UP000689195"/>
    </source>
</evidence>
<sequence length="65" mass="7939">MDYTMILERKQYRLEREGKFEVCLMLDSQILVWDGNLCDLKELHIYFRECVIDCNYNQQEIGLFL</sequence>
<dbReference type="OrthoDB" id="297895at2759"/>
<protein>
    <submittedName>
        <fullName evidence="1">Uncharacterized protein</fullName>
    </submittedName>
</protein>
<dbReference type="EMBL" id="CAJJDO010000027">
    <property type="protein sequence ID" value="CAD8155681.1"/>
    <property type="molecule type" value="Genomic_DNA"/>
</dbReference>
<comment type="caution">
    <text evidence="1">The sequence shown here is derived from an EMBL/GenBank/DDBJ whole genome shotgun (WGS) entry which is preliminary data.</text>
</comment>
<name>A0A8S1TNV4_9CILI</name>
<dbReference type="AlphaFoldDB" id="A0A8S1TNV4"/>
<dbReference type="Proteomes" id="UP000689195">
    <property type="component" value="Unassembled WGS sequence"/>
</dbReference>
<organism evidence="1 2">
    <name type="scientific">Paramecium pentaurelia</name>
    <dbReference type="NCBI Taxonomy" id="43138"/>
    <lineage>
        <taxon>Eukaryota</taxon>
        <taxon>Sar</taxon>
        <taxon>Alveolata</taxon>
        <taxon>Ciliophora</taxon>
        <taxon>Intramacronucleata</taxon>
        <taxon>Oligohymenophorea</taxon>
        <taxon>Peniculida</taxon>
        <taxon>Parameciidae</taxon>
        <taxon>Paramecium</taxon>
    </lineage>
</organism>
<reference evidence="1" key="1">
    <citation type="submission" date="2021-01" db="EMBL/GenBank/DDBJ databases">
        <authorList>
            <consortium name="Genoscope - CEA"/>
            <person name="William W."/>
        </authorList>
    </citation>
    <scope>NUCLEOTIDE SEQUENCE</scope>
</reference>
<keyword evidence="2" id="KW-1185">Reference proteome</keyword>